<dbReference type="Gene3D" id="3.90.1010.10">
    <property type="match status" value="1"/>
</dbReference>
<gene>
    <name evidence="2" type="ORF">GCM10009823_08540</name>
</gene>
<dbReference type="InterPro" id="IPR002871">
    <property type="entry name" value="NIF_FeS_clus_asmbl_NifU_N"/>
</dbReference>
<name>A0ABN2WHR6_9MICO</name>
<evidence type="ECO:0000259" key="1">
    <source>
        <dbReference type="Pfam" id="PF01592"/>
    </source>
</evidence>
<protein>
    <submittedName>
        <fullName evidence="2">SUF system NifU family Fe-S cluster assembly protein</fullName>
    </submittedName>
</protein>
<dbReference type="Proteomes" id="UP001500984">
    <property type="component" value="Unassembled WGS sequence"/>
</dbReference>
<keyword evidence="3" id="KW-1185">Reference proteome</keyword>
<dbReference type="NCBIfam" id="TIGR01994">
    <property type="entry name" value="SUF_scaf_2"/>
    <property type="match status" value="1"/>
</dbReference>
<reference evidence="2 3" key="1">
    <citation type="journal article" date="2019" name="Int. J. Syst. Evol. Microbiol.">
        <title>The Global Catalogue of Microorganisms (GCM) 10K type strain sequencing project: providing services to taxonomists for standard genome sequencing and annotation.</title>
        <authorList>
            <consortium name="The Broad Institute Genomics Platform"/>
            <consortium name="The Broad Institute Genome Sequencing Center for Infectious Disease"/>
            <person name="Wu L."/>
            <person name="Ma J."/>
        </authorList>
    </citation>
    <scope>NUCLEOTIDE SEQUENCE [LARGE SCALE GENOMIC DNA]</scope>
    <source>
        <strain evidence="2 3">JCM 15900</strain>
    </source>
</reference>
<dbReference type="Pfam" id="PF01592">
    <property type="entry name" value="NifU_N"/>
    <property type="match status" value="1"/>
</dbReference>
<dbReference type="EMBL" id="BAAAPZ010000002">
    <property type="protein sequence ID" value="GAA2091427.1"/>
    <property type="molecule type" value="Genomic_DNA"/>
</dbReference>
<evidence type="ECO:0000313" key="3">
    <source>
        <dbReference type="Proteomes" id="UP001500984"/>
    </source>
</evidence>
<accession>A0ABN2WHR6</accession>
<sequence length="173" mass="17981">MSDLARLYQQVILDHSKQRSGEAALLAPAAGARPAGFGSSHQVNPTCGDEITVEVSLRTGADGASGTEGASIRWQGDGCSISMAAASVASEILEEDGPARFREIEEEFRTLMHSRGRGEPDEELLGDAAAFHGVARFPGRIKCALLAWAATADALAQAESTADAAVTTEGGRP</sequence>
<evidence type="ECO:0000313" key="2">
    <source>
        <dbReference type="EMBL" id="GAA2091427.1"/>
    </source>
</evidence>
<feature type="domain" description="NIF system FeS cluster assembly NifU N-terminal" evidence="1">
    <location>
        <begin position="8"/>
        <end position="143"/>
    </location>
</feature>
<comment type="caution">
    <text evidence="2">The sequence shown here is derived from an EMBL/GenBank/DDBJ whole genome shotgun (WGS) entry which is preliminary data.</text>
</comment>
<dbReference type="CDD" id="cd06664">
    <property type="entry name" value="IscU_like"/>
    <property type="match status" value="1"/>
</dbReference>
<dbReference type="RefSeq" id="WP_344335434.1">
    <property type="nucleotide sequence ID" value="NZ_BAAAPZ010000002.1"/>
</dbReference>
<proteinExistence type="predicted"/>
<dbReference type="SUPFAM" id="SSF82649">
    <property type="entry name" value="SufE/NifU"/>
    <property type="match status" value="1"/>
</dbReference>
<organism evidence="2 3">
    <name type="scientific">Brevibacterium salitolerans</name>
    <dbReference type="NCBI Taxonomy" id="1403566"/>
    <lineage>
        <taxon>Bacteria</taxon>
        <taxon>Bacillati</taxon>
        <taxon>Actinomycetota</taxon>
        <taxon>Actinomycetes</taxon>
        <taxon>Micrococcales</taxon>
        <taxon>Brevibacteriaceae</taxon>
        <taxon>Brevibacterium</taxon>
    </lineage>
</organism>